<evidence type="ECO:0000313" key="4">
    <source>
        <dbReference type="Proteomes" id="UP000414136"/>
    </source>
</evidence>
<dbReference type="SUPFAM" id="SSF53474">
    <property type="entry name" value="alpha/beta-Hydrolases"/>
    <property type="match status" value="1"/>
</dbReference>
<evidence type="ECO:0000259" key="2">
    <source>
        <dbReference type="Pfam" id="PF12697"/>
    </source>
</evidence>
<organism evidence="3 4">
    <name type="scientific">Pandoraea captiosa</name>
    <dbReference type="NCBI Taxonomy" id="2508302"/>
    <lineage>
        <taxon>Bacteria</taxon>
        <taxon>Pseudomonadati</taxon>
        <taxon>Pseudomonadota</taxon>
        <taxon>Betaproteobacteria</taxon>
        <taxon>Burkholderiales</taxon>
        <taxon>Burkholderiaceae</taxon>
        <taxon>Pandoraea</taxon>
    </lineage>
</organism>
<name>A0A5E4ZPS4_9BURK</name>
<dbReference type="EMBL" id="CABPSQ010000001">
    <property type="protein sequence ID" value="VVE62243.1"/>
    <property type="molecule type" value="Genomic_DNA"/>
</dbReference>
<dbReference type="Gene3D" id="3.40.50.1820">
    <property type="entry name" value="alpha/beta hydrolase"/>
    <property type="match status" value="1"/>
</dbReference>
<dbReference type="EC" id="3.1.1.88" evidence="3"/>
<keyword evidence="3" id="KW-0378">Hydrolase</keyword>
<dbReference type="AlphaFoldDB" id="A0A5E4ZPS4"/>
<dbReference type="RefSeq" id="WP_150623361.1">
    <property type="nucleotide sequence ID" value="NZ_CABPSQ010000001.1"/>
</dbReference>
<feature type="domain" description="AB hydrolase-1" evidence="2">
    <location>
        <begin position="39"/>
        <end position="251"/>
    </location>
</feature>
<dbReference type="PANTHER" id="PTHR37017">
    <property type="entry name" value="AB HYDROLASE-1 DOMAIN-CONTAINING PROTEIN-RELATED"/>
    <property type="match status" value="1"/>
</dbReference>
<protein>
    <submittedName>
        <fullName evidence="3">Pyrethroid hydrolase</fullName>
        <ecNumber evidence="3">3.1.1.88</ecNumber>
    </submittedName>
</protein>
<dbReference type="PANTHER" id="PTHR37017:SF11">
    <property type="entry name" value="ESTERASE_LIPASE_THIOESTERASE DOMAIN-CONTAINING PROTEIN"/>
    <property type="match status" value="1"/>
</dbReference>
<dbReference type="InterPro" id="IPR000073">
    <property type="entry name" value="AB_hydrolase_1"/>
</dbReference>
<dbReference type="OrthoDB" id="9112061at2"/>
<reference evidence="3 4" key="1">
    <citation type="submission" date="2019-08" db="EMBL/GenBank/DDBJ databases">
        <authorList>
            <person name="Peeters C."/>
        </authorList>
    </citation>
    <scope>NUCLEOTIDE SEQUENCE [LARGE SCALE GENOMIC DNA]</scope>
    <source>
        <strain evidence="3 4">LMG 31118</strain>
    </source>
</reference>
<keyword evidence="1" id="KW-0732">Signal</keyword>
<evidence type="ECO:0000256" key="1">
    <source>
        <dbReference type="SAM" id="SignalP"/>
    </source>
</evidence>
<dbReference type="InterPro" id="IPR029058">
    <property type="entry name" value="AB_hydrolase_fold"/>
</dbReference>
<dbReference type="InterPro" id="IPR052897">
    <property type="entry name" value="Sec-Metab_Biosynth_Hydrolase"/>
</dbReference>
<dbReference type="Proteomes" id="UP000414136">
    <property type="component" value="Unassembled WGS sequence"/>
</dbReference>
<dbReference type="Pfam" id="PF12697">
    <property type="entry name" value="Abhydrolase_6"/>
    <property type="match status" value="1"/>
</dbReference>
<accession>A0A5E4ZPS4</accession>
<evidence type="ECO:0000313" key="3">
    <source>
        <dbReference type="EMBL" id="VVE62243.1"/>
    </source>
</evidence>
<feature type="signal peptide" evidence="1">
    <location>
        <begin position="1"/>
        <end position="24"/>
    </location>
</feature>
<dbReference type="GO" id="GO:0102209">
    <property type="term" value="F:trans-permethrin hydrolase activity"/>
    <property type="evidence" value="ECO:0007669"/>
    <property type="project" value="UniProtKB-EC"/>
</dbReference>
<gene>
    <name evidence="3" type="primary">pytH</name>
    <name evidence="3" type="ORF">PCA31118_00946</name>
</gene>
<keyword evidence="4" id="KW-1185">Reference proteome</keyword>
<sequence length="261" mass="26778">MNHHSTLAAILLSTGLLGAAAVPAAPAATAATADAAPSVVIVHGAFADGSDWAKVVGLLQDKGVRVTAVQNPLDSLAGDVAAATRAIDNQPGKVVLVGHSWGGAVITEAGKDDKVASLVYVAAFAPDAGQSVEALSKDLPKAPGIDHIVADANGWLSLPPADVAKYFAQDVPARQARVMAATQGPIKGAAFADTLSVASWRQKPSWFVVSQNDRMINPQAQRIMARTIGAKVTELPTSHVPQQSRPADVAKVILDAVASVK</sequence>
<feature type="chain" id="PRO_5022741648" evidence="1">
    <location>
        <begin position="25"/>
        <end position="261"/>
    </location>
</feature>
<proteinExistence type="predicted"/>